<dbReference type="InterPro" id="IPR050754">
    <property type="entry name" value="FKBP4/5/8-like"/>
</dbReference>
<organism evidence="2 3">
    <name type="scientific">Blepharisma stoltei</name>
    <dbReference type="NCBI Taxonomy" id="1481888"/>
    <lineage>
        <taxon>Eukaryota</taxon>
        <taxon>Sar</taxon>
        <taxon>Alveolata</taxon>
        <taxon>Ciliophora</taxon>
        <taxon>Postciliodesmatophora</taxon>
        <taxon>Heterotrichea</taxon>
        <taxon>Heterotrichida</taxon>
        <taxon>Blepharismidae</taxon>
        <taxon>Blepharisma</taxon>
    </lineage>
</organism>
<dbReference type="AlphaFoldDB" id="A0AAU9K832"/>
<evidence type="ECO:0000313" key="3">
    <source>
        <dbReference type="Proteomes" id="UP001162131"/>
    </source>
</evidence>
<evidence type="ECO:0000256" key="1">
    <source>
        <dbReference type="SAM" id="MobiDB-lite"/>
    </source>
</evidence>
<name>A0AAU9K832_9CILI</name>
<comment type="caution">
    <text evidence="2">The sequence shown here is derived from an EMBL/GenBank/DDBJ whole genome shotgun (WGS) entry which is preliminary data.</text>
</comment>
<evidence type="ECO:0008006" key="4">
    <source>
        <dbReference type="Google" id="ProtNLM"/>
    </source>
</evidence>
<feature type="compositionally biased region" description="Acidic residues" evidence="1">
    <location>
        <begin position="598"/>
        <end position="610"/>
    </location>
</feature>
<dbReference type="PANTHER" id="PTHR46512:SF9">
    <property type="entry name" value="PEPTIDYLPROLYL ISOMERASE"/>
    <property type="match status" value="1"/>
</dbReference>
<sequence length="610" mass="70667">MEALISQHIRQHTIVPGIIIKFVIAEGKGDLIPSGSTVELHLETYQSDSTLVSSETIFHTIIDHSLKSNRSSVDLALLTMRQDEEAWVKVSANKTVVNSKIWEDTWYKMIPLKYEPGSDLVFPAQIPFLREDIISHREGQVAKRVLCEGSSDLSTPESLITFNFEFRLTNGFLLQPSSSRTICLTRNLNPSFHRGMQMVLKTMRINEKAWVLIPEHLHYIENAKNCQVWAYVEVNGIEMNENIIYPQNESFLRQENLGDGVVKKVIKEGNGEKVPRGAKIWIKLEGRTEDGFEFQKPNTLVIGNEKMYSEAWILAFESMRKGEIAWVRAEKDRHIIGDYIDDTLWFKFEMQDYLLAKNIDPKSPFVDKIEFAKILLDDGNRLYSSKIYSESKTLYNRAYHLLTVKKAIFDEIPTEVKEKYFPVRIRAALNIAQISIVSAETMPNEPARLKYLDLAWDRCEEVIKYDPNNLKAHYRKATILQMKNDLPSAYEISKFLLKKYPENADVLKLHSNLERKLEPLKAKEKFMCKHIFEKWETEKEAEKLKQEENTRIKIKKHKKEWSQEDRRIIDEIKNQIENGEAVGTIDMSGDNCMLLEGSDSEGEESYESDN</sequence>
<reference evidence="2" key="1">
    <citation type="submission" date="2021-09" db="EMBL/GenBank/DDBJ databases">
        <authorList>
            <consortium name="AG Swart"/>
            <person name="Singh M."/>
            <person name="Singh A."/>
            <person name="Seah K."/>
            <person name="Emmerich C."/>
        </authorList>
    </citation>
    <scope>NUCLEOTIDE SEQUENCE</scope>
    <source>
        <strain evidence="2">ATCC30299</strain>
    </source>
</reference>
<dbReference type="Proteomes" id="UP001162131">
    <property type="component" value="Unassembled WGS sequence"/>
</dbReference>
<proteinExistence type="predicted"/>
<accession>A0AAU9K832</accession>
<dbReference type="SUPFAM" id="SSF48452">
    <property type="entry name" value="TPR-like"/>
    <property type="match status" value="1"/>
</dbReference>
<evidence type="ECO:0000313" key="2">
    <source>
        <dbReference type="EMBL" id="CAG9333353.1"/>
    </source>
</evidence>
<dbReference type="GO" id="GO:0003755">
    <property type="term" value="F:peptidyl-prolyl cis-trans isomerase activity"/>
    <property type="evidence" value="ECO:0007669"/>
    <property type="project" value="InterPro"/>
</dbReference>
<protein>
    <recommendedName>
        <fullName evidence="4">Peptidylprolyl isomerase</fullName>
    </recommendedName>
</protein>
<feature type="region of interest" description="Disordered" evidence="1">
    <location>
        <begin position="583"/>
        <end position="610"/>
    </location>
</feature>
<dbReference type="Gene3D" id="3.10.50.40">
    <property type="match status" value="2"/>
</dbReference>
<keyword evidence="3" id="KW-1185">Reference proteome</keyword>
<dbReference type="Gene3D" id="1.25.40.10">
    <property type="entry name" value="Tetratricopeptide repeat domain"/>
    <property type="match status" value="1"/>
</dbReference>
<dbReference type="PANTHER" id="PTHR46512">
    <property type="entry name" value="PEPTIDYLPROLYL ISOMERASE"/>
    <property type="match status" value="1"/>
</dbReference>
<dbReference type="EMBL" id="CAJZBQ010000056">
    <property type="protein sequence ID" value="CAG9333353.1"/>
    <property type="molecule type" value="Genomic_DNA"/>
</dbReference>
<dbReference type="InterPro" id="IPR046357">
    <property type="entry name" value="PPIase_dom_sf"/>
</dbReference>
<gene>
    <name evidence="2" type="ORF">BSTOLATCC_MIC58166</name>
</gene>
<dbReference type="SUPFAM" id="SSF54534">
    <property type="entry name" value="FKBP-like"/>
    <property type="match status" value="3"/>
</dbReference>
<dbReference type="InterPro" id="IPR011990">
    <property type="entry name" value="TPR-like_helical_dom_sf"/>
</dbReference>